<evidence type="ECO:0000256" key="2">
    <source>
        <dbReference type="SAM" id="SignalP"/>
    </source>
</evidence>
<feature type="signal peptide" evidence="2">
    <location>
        <begin position="1"/>
        <end position="19"/>
    </location>
</feature>
<evidence type="ECO:0000313" key="4">
    <source>
        <dbReference type="EMBL" id="SDF24155.1"/>
    </source>
</evidence>
<feature type="compositionally biased region" description="Polar residues" evidence="1">
    <location>
        <begin position="1203"/>
        <end position="1223"/>
    </location>
</feature>
<dbReference type="NCBIfam" id="TIGR04189">
    <property type="entry name" value="surface_SprA"/>
    <property type="match status" value="1"/>
</dbReference>
<dbReference type="STRING" id="659014.SAMN04487996_109288"/>
<feature type="compositionally biased region" description="Polar residues" evidence="1">
    <location>
        <begin position="433"/>
        <end position="447"/>
    </location>
</feature>
<dbReference type="Proteomes" id="UP000198748">
    <property type="component" value="Unassembled WGS sequence"/>
</dbReference>
<dbReference type="Pfam" id="PF14349">
    <property type="entry name" value="SprA_N"/>
    <property type="match status" value="2"/>
</dbReference>
<dbReference type="RefSeq" id="WP_090152264.1">
    <property type="nucleotide sequence ID" value="NZ_FNAN01000009.1"/>
</dbReference>
<protein>
    <submittedName>
        <fullName evidence="4">Cell surface protein SprA</fullName>
    </submittedName>
</protein>
<feature type="region of interest" description="Disordered" evidence="1">
    <location>
        <begin position="427"/>
        <end position="447"/>
    </location>
</feature>
<keyword evidence="2" id="KW-0732">Signal</keyword>
<feature type="region of interest" description="Disordered" evidence="1">
    <location>
        <begin position="1203"/>
        <end position="1232"/>
    </location>
</feature>
<feature type="chain" id="PRO_5011494997" evidence="2">
    <location>
        <begin position="20"/>
        <end position="2420"/>
    </location>
</feature>
<evidence type="ECO:0000313" key="5">
    <source>
        <dbReference type="Proteomes" id="UP000198748"/>
    </source>
</evidence>
<name>A0A1G7JH23_9BACT</name>
<organism evidence="4 5">
    <name type="scientific">Dyadobacter soli</name>
    <dbReference type="NCBI Taxonomy" id="659014"/>
    <lineage>
        <taxon>Bacteria</taxon>
        <taxon>Pseudomonadati</taxon>
        <taxon>Bacteroidota</taxon>
        <taxon>Cytophagia</taxon>
        <taxon>Cytophagales</taxon>
        <taxon>Spirosomataceae</taxon>
        <taxon>Dyadobacter</taxon>
    </lineage>
</organism>
<dbReference type="OrthoDB" id="9806090at2"/>
<dbReference type="InterPro" id="IPR026377">
    <property type="entry name" value="Cell_surface_SprA"/>
</dbReference>
<evidence type="ECO:0000259" key="3">
    <source>
        <dbReference type="Pfam" id="PF14349"/>
    </source>
</evidence>
<proteinExistence type="predicted"/>
<feature type="domain" description="Gliding motility protein SprA N-terminal" evidence="3">
    <location>
        <begin position="1152"/>
        <end position="1658"/>
    </location>
</feature>
<evidence type="ECO:0000256" key="1">
    <source>
        <dbReference type="SAM" id="MobiDB-lite"/>
    </source>
</evidence>
<gene>
    <name evidence="4" type="ORF">SAMN04487996_109288</name>
</gene>
<reference evidence="5" key="1">
    <citation type="submission" date="2016-10" db="EMBL/GenBank/DDBJ databases">
        <authorList>
            <person name="Varghese N."/>
            <person name="Submissions S."/>
        </authorList>
    </citation>
    <scope>NUCLEOTIDE SEQUENCE [LARGE SCALE GENOMIC DNA]</scope>
    <source>
        <strain evidence="5">DSM 25329</strain>
    </source>
</reference>
<accession>A0A1G7JH23</accession>
<feature type="domain" description="Gliding motility protein SprA N-terminal" evidence="3">
    <location>
        <begin position="214"/>
        <end position="415"/>
    </location>
</feature>
<sequence>MSSTIYSFLFKVLSISAGAVLLVNVSGGKGEPYAEQAQEWAILADTLKEDTTKKNIDRSGSQLIMRWKDYYSNRISEPRPRSPFYLREPNNIITNITLDSAGKVAVTEKIQTPGVSTPGVPAGPGAAAPGVPTPGAAAPGAAASMPSPALNYRLPERMDLATYDKIQEDRAFKSLLREYAGRQDGNSAMGARGLLPKLDLPPGLTKLLGDDFVNFKPTGFVSLDLGLMHQFLDNPAIPIRQRKNTQFIFNEQININFDAKLGDMLGFQTNFDTKANFNFENAIKLNYKNPEESFIRKIEAGNINWAINSQLIPGVQNLFGLKTDFQFGRLSATFVASQQKSSKERITLRGGAQSRDFELRADTYDENRNFFLSQYFRNIYESSLQNTPTITSGVTVTRLEVYVTNRTTTTESLRNIAGFADLGEPAPYRAGNPNLQPVRSTSPASNDANGLYKKLSDNSAFRQVDNTNTAISGFGLEKTIDYELLRGAKRLIVDRDYTFHPQLGYISLTNALRNDEVLAVSYEYTLNGRAFKVGELTEDYQARKDDEVIALKLLKSSTIRNNTKLPMWDLMMKNIYSLGTSQIDKQGFQLRVIYKDDQTGIDNPNLQESSIANIPLIRLSGLDRLNPVNDLQPDGNFDFVDGITMDSKTGRIIFPVLEPFGSNLSRKFGPGEDVYRNKYVFNELYRTTMIDAQQVSERNKFFIKGAYQSSGGAEVQLPFGVLETSVTVTSGGVPLSPGSDYIVEAQIGRVRILNSSVLASGREIVIEYERPDMFQNQIRTLVGTRLDYVVNRNLSVGLTAMKYKERTAGFLSRVSIGNEPVNNTMLGFDVNFRKDAPFLTKWLDALPLIQTKEMSSIQFKGEFAKLLPGVSKDVNNRSLVDDFEAARTVYDLARQPQKWRLAAVPTKFRDGFDGKNLNYGYKRAKISAYTVDNIFGGVQGLGGGYQPPTNFTDDDRKNYYERLYLPNQIFPNRAIAGLVTYPQQVLDIAYYPSERGMYNYNTDLNPDGRMKTPKNNFGALSRAITSDNDFDNANIESIEFWMLDPFINDPKYGVIRDGSANESPNTTGGKLVFNLGDISEDVIPDERYNFENGLPLVPKQVGVNVDSTAWGYATKSQYLINAFSNEDGARQKQDVGLDGLTNEEERAFFKNFIDRLPANLTAEARAKILADPSGDDFQFFLGADLDSEDRKVLERYKNYIGMENNSPESQGRSVDVTPASTNIPDGEDMNVDNTINDNESYYEYEIDLKPGQLAVGNGYIVDKTVNTADQQTWYLFRVPIKEFSGMVGSMNGFKSIRFMRMYLTDFQQPVVLRFAQLQMVGQQYRKYTYNLDAPGLQEVPEPYDAKFTVGTVSIEENSQANSDKYKYDIPPGWIRDQDNTQRPPLLLNEQSMSLCVTDLRDGDSRAVFKNVNLDLLFRKRLRMYVHMQNERDEDNMVGTFMRIGTDLTQNYYEIDLSALKATRPGNQPDTEIWPEVNEINIALADLIDAKAQRNRQLDKNLSVPFTVFSSDRRYKLTVVGNPDLSAVKVMMIGMRNPKSVDERAKSFCLWVDEMHVEGFDDTGGMAAIAQLNAKLADFATLTASGRIETFGFGTVQQRIGERTRNFTSEYGFSSNIAVDKLLPANWGFQIPLFVSYDRRNVKPHFDPLDPDTPLSTSLDNLLTDEQRDGYRRMVEENAVKRGFNFSNVRKVKTKPGAKNHFFDFENFSFSYAFSDDKRRNILTQEYNQRAYRAGISYMYASQPKAIEPFKQWKGTGRWAEFIKEFNVTLLPNMVSLRTDVDRRFLKTQLRNADLTTDGMQPLYEKYFWFNRYYDFGWNLTRNMTLTYAATANSIVDEPEGDINTGEKKDSLWSNFKKLGRIKNFDQKIDLTYRLPLDKIPVLDWMSADYKHSIGYNYQANALNLKDTTGLPFGDIIRNSRERGVTGKVDFVLLYNKLRYLKFANTPSAARKNFARSPGDIEDIDMRTTDIVKNLTRVLMTVRGINVSYSVLETTALPGYLRAPKYFGLDNANAPGLGFVLGQQDRNFQVKAAEKGWITKSQQQNMPFQQTIAKNFSANTTLEPFKDFRLIIEARLTRQDAYQEFYRPDSSGNFVSQSPLRNGQFSMSFMSFRTAFAKMRRDNSSPVFDKFRAYRAILRDRLNAENNSGGEYNETSQDVLISAFFAAYTGKDPKTVRTNPFLKFPMPNWDLNYSGLSSIPAFKRLFSSFTLRHKYMSNYSVGNFTSSLDYEALYVNLAVTGYPLSSRLNDLGQYIPVFAMSTITLSEKFQPLVGVEMRTQSRITARVEYNRDRTIALNLSNSQVAELFNQDITVNIGFTKNNVPLPFKINGVKKKLKNDMTMQLAMTFRDTRSIQRKFDGENIPIAGNINFQLRPTVNYMVNNRLSVQFYFDRTFNDPLVSNSFYRASTAGGVQLKFNLAE</sequence>
<keyword evidence="5" id="KW-1185">Reference proteome</keyword>
<dbReference type="EMBL" id="FNAN01000009">
    <property type="protein sequence ID" value="SDF24155.1"/>
    <property type="molecule type" value="Genomic_DNA"/>
</dbReference>
<dbReference type="InterPro" id="IPR025684">
    <property type="entry name" value="SprA_N_dom"/>
</dbReference>